<evidence type="ECO:0000256" key="6">
    <source>
        <dbReference type="ARBA" id="ARBA00023125"/>
    </source>
</evidence>
<gene>
    <name evidence="8" type="ORF">SAMN05421736_10877</name>
</gene>
<keyword evidence="4" id="KW-0067">ATP-binding</keyword>
<dbReference type="GO" id="GO:0045910">
    <property type="term" value="P:negative regulation of DNA recombination"/>
    <property type="evidence" value="ECO:0007669"/>
    <property type="project" value="InterPro"/>
</dbReference>
<dbReference type="Pfam" id="PF00488">
    <property type="entry name" value="MutS_V"/>
    <property type="match status" value="1"/>
</dbReference>
<evidence type="ECO:0000313" key="8">
    <source>
        <dbReference type="EMBL" id="SDZ24295.1"/>
    </source>
</evidence>
<dbReference type="PROSITE" id="PS00486">
    <property type="entry name" value="DNA_MISMATCH_REPAIR_2"/>
    <property type="match status" value="1"/>
</dbReference>
<dbReference type="AlphaFoldDB" id="A0A1H3RG36"/>
<proteinExistence type="predicted"/>
<sequence>MEKNTMHMLDYQQILERTADYALTNSAKDTIKSSKPTTNKKQIERMLQEVAEAVAILNISSSVPIHSLDDVVTYVKQAQKGLFLRPEQLTRVLTFIEHCRKLKQFMSDKEAAAPVITSYAWSIENLRELEEELSRSLKHGQIDDYATPELAKIRRHLRQKQTEAKEKAEAMLRSKRIAPYLQDSRVIAKNGLHTLPVKKEFRSKVPGTVADISASGATVFIMPNSVAALQEEADLLKLSEENEVQQILYTLTGLILEKEREINIAIETMHHYDVLFAKAKFGMEIGGTIPSLNENYTVELNEARHPLLGQDAVPLSLKLTPPDQALIITGPNTGGKTVTLKIVGLLTMMAQTGLLIPAAEGSSVHLFANIYVDMGDGQSIAENLSTFSSRLKNIIHILEETNDNTLVLLDELGSGTDPNEGMALAQVILEQLADKGATLLATTHYSELKNMAQQKAGFLNGSMEFDLHTLKPTYRLLLGETGNSQAFPIALKLGMHPQLIRRALELTYGGKEAELLLLSMPEDAGQSNSCQKQIAVNKYARQVKKQKPAAPVSLFSQGDNVKVSPGGEMGIVYKGPDETGNYLVQIKGTKQRINHKRLTLSISASELYPEGYDFDIVFQSKEYRKKKHLLDRKHVDGLTIKEE</sequence>
<keyword evidence="9" id="KW-1185">Reference proteome</keyword>
<dbReference type="STRING" id="1503961.SAMN05421736_10877"/>
<dbReference type="GO" id="GO:0004519">
    <property type="term" value="F:endonuclease activity"/>
    <property type="evidence" value="ECO:0007669"/>
    <property type="project" value="InterPro"/>
</dbReference>
<dbReference type="Gene3D" id="3.40.50.300">
    <property type="entry name" value="P-loop containing nucleotide triphosphate hydrolases"/>
    <property type="match status" value="1"/>
</dbReference>
<dbReference type="Proteomes" id="UP000198935">
    <property type="component" value="Unassembled WGS sequence"/>
</dbReference>
<evidence type="ECO:0000256" key="2">
    <source>
        <dbReference type="ARBA" id="ARBA00022741"/>
    </source>
</evidence>
<evidence type="ECO:0000256" key="1">
    <source>
        <dbReference type="ARBA" id="ARBA00022730"/>
    </source>
</evidence>
<dbReference type="PIRSF" id="PIRSF005814">
    <property type="entry name" value="MutS_YshD"/>
    <property type="match status" value="1"/>
</dbReference>
<feature type="domain" description="DNA mismatch repair proteins mutS family" evidence="7">
    <location>
        <begin position="405"/>
        <end position="421"/>
    </location>
</feature>
<dbReference type="InterPro" id="IPR036187">
    <property type="entry name" value="DNA_mismatch_repair_MutS_sf"/>
</dbReference>
<keyword evidence="3" id="KW-0378">Hydrolase</keyword>
<dbReference type="NCBIfam" id="TIGR01069">
    <property type="entry name" value="mutS2"/>
    <property type="match status" value="1"/>
</dbReference>
<evidence type="ECO:0000256" key="3">
    <source>
        <dbReference type="ARBA" id="ARBA00022801"/>
    </source>
</evidence>
<dbReference type="InterPro" id="IPR027417">
    <property type="entry name" value="P-loop_NTPase"/>
</dbReference>
<accession>A0A1H3RG36</accession>
<protein>
    <submittedName>
        <fullName evidence="8">MutS domain V</fullName>
    </submittedName>
</protein>
<dbReference type="PANTHER" id="PTHR48466:SF2">
    <property type="entry name" value="OS10G0509000 PROTEIN"/>
    <property type="match status" value="1"/>
</dbReference>
<evidence type="ECO:0000259" key="7">
    <source>
        <dbReference type="PROSITE" id="PS00486"/>
    </source>
</evidence>
<dbReference type="GO" id="GO:0140664">
    <property type="term" value="F:ATP-dependent DNA damage sensor activity"/>
    <property type="evidence" value="ECO:0007669"/>
    <property type="project" value="InterPro"/>
</dbReference>
<evidence type="ECO:0000313" key="9">
    <source>
        <dbReference type="Proteomes" id="UP000198935"/>
    </source>
</evidence>
<dbReference type="PANTHER" id="PTHR48466">
    <property type="entry name" value="OS10G0509000 PROTEIN-RELATED"/>
    <property type="match status" value="1"/>
</dbReference>
<dbReference type="InterPro" id="IPR007696">
    <property type="entry name" value="DNA_mismatch_repair_MutS_core"/>
</dbReference>
<dbReference type="SUPFAM" id="SSF52540">
    <property type="entry name" value="P-loop containing nucleoside triphosphate hydrolases"/>
    <property type="match status" value="1"/>
</dbReference>
<dbReference type="GO" id="GO:0030983">
    <property type="term" value="F:mismatched DNA binding"/>
    <property type="evidence" value="ECO:0007669"/>
    <property type="project" value="InterPro"/>
</dbReference>
<dbReference type="SMART" id="SM00534">
    <property type="entry name" value="MUTSac"/>
    <property type="match status" value="1"/>
</dbReference>
<reference evidence="9" key="1">
    <citation type="submission" date="2016-10" db="EMBL/GenBank/DDBJ databases">
        <authorList>
            <person name="Varghese N."/>
            <person name="Submissions S."/>
        </authorList>
    </citation>
    <scope>NUCLEOTIDE SEQUENCE [LARGE SCALE GENOMIC DNA]</scope>
    <source>
        <strain evidence="9">SP</strain>
    </source>
</reference>
<dbReference type="GO" id="GO:0006298">
    <property type="term" value="P:mismatch repair"/>
    <property type="evidence" value="ECO:0007669"/>
    <property type="project" value="InterPro"/>
</dbReference>
<keyword evidence="2" id="KW-0547">Nucleotide-binding</keyword>
<dbReference type="SUPFAM" id="SSF48334">
    <property type="entry name" value="DNA repair protein MutS, domain III"/>
    <property type="match status" value="1"/>
</dbReference>
<dbReference type="GO" id="GO:0016887">
    <property type="term" value="F:ATP hydrolysis activity"/>
    <property type="evidence" value="ECO:0007669"/>
    <property type="project" value="InterPro"/>
</dbReference>
<organism evidence="8 9">
    <name type="scientific">Evansella caseinilytica</name>
    <dbReference type="NCBI Taxonomy" id="1503961"/>
    <lineage>
        <taxon>Bacteria</taxon>
        <taxon>Bacillati</taxon>
        <taxon>Bacillota</taxon>
        <taxon>Bacilli</taxon>
        <taxon>Bacillales</taxon>
        <taxon>Bacillaceae</taxon>
        <taxon>Evansella</taxon>
    </lineage>
</organism>
<evidence type="ECO:0000256" key="4">
    <source>
        <dbReference type="ARBA" id="ARBA00022840"/>
    </source>
</evidence>
<dbReference type="EMBL" id="FNPI01000008">
    <property type="protein sequence ID" value="SDZ24295.1"/>
    <property type="molecule type" value="Genomic_DNA"/>
</dbReference>
<name>A0A1H3RG36_9BACI</name>
<dbReference type="InterPro" id="IPR045076">
    <property type="entry name" value="MutS"/>
</dbReference>
<dbReference type="FunFam" id="3.40.50.300:FF:000830">
    <property type="entry name" value="Endonuclease MutS2"/>
    <property type="match status" value="1"/>
</dbReference>
<dbReference type="InterPro" id="IPR005747">
    <property type="entry name" value="MutS2"/>
</dbReference>
<dbReference type="GO" id="GO:0019843">
    <property type="term" value="F:rRNA binding"/>
    <property type="evidence" value="ECO:0007669"/>
    <property type="project" value="UniProtKB-KW"/>
</dbReference>
<dbReference type="GO" id="GO:0005524">
    <property type="term" value="F:ATP binding"/>
    <property type="evidence" value="ECO:0007669"/>
    <property type="project" value="UniProtKB-KW"/>
</dbReference>
<keyword evidence="6" id="KW-0238">DNA-binding</keyword>
<dbReference type="SMART" id="SM00533">
    <property type="entry name" value="MUTSd"/>
    <property type="match status" value="1"/>
</dbReference>
<keyword evidence="5" id="KW-0694">RNA-binding</keyword>
<evidence type="ECO:0000256" key="5">
    <source>
        <dbReference type="ARBA" id="ARBA00022884"/>
    </source>
</evidence>
<keyword evidence="1" id="KW-0699">rRNA-binding</keyword>
<dbReference type="InterPro" id="IPR000432">
    <property type="entry name" value="DNA_mismatch_repair_MutS_C"/>
</dbReference>